<dbReference type="OrthoDB" id="2801014at2"/>
<dbReference type="Pfam" id="PF01636">
    <property type="entry name" value="APH"/>
    <property type="match status" value="1"/>
</dbReference>
<dbReference type="AlphaFoldDB" id="A0A4P6P5M8"/>
<dbReference type="PROSITE" id="PS00107">
    <property type="entry name" value="PROTEIN_KINASE_ATP"/>
    <property type="match status" value="1"/>
</dbReference>
<dbReference type="InterPro" id="IPR002575">
    <property type="entry name" value="Aminoglycoside_PTrfase"/>
</dbReference>
<reference evidence="3 4" key="1">
    <citation type="submission" date="2018-12" db="EMBL/GenBank/DDBJ databases">
        <title>Complete genome of Litorilituus sediminis.</title>
        <authorList>
            <person name="Liu A."/>
            <person name="Rong J."/>
        </authorList>
    </citation>
    <scope>NUCLEOTIDE SEQUENCE [LARGE SCALE GENOMIC DNA]</scope>
    <source>
        <strain evidence="3 4">JCM 17549</strain>
    </source>
</reference>
<dbReference type="PIRSF" id="PIRSF000707">
    <property type="entry name" value="Hygromycin-B_kinase"/>
    <property type="match status" value="1"/>
</dbReference>
<protein>
    <submittedName>
        <fullName evidence="3">Aminoglycoside phosphotransferase family protein</fullName>
    </submittedName>
</protein>
<keyword evidence="1" id="KW-0067">ATP-binding</keyword>
<proteinExistence type="predicted"/>
<sequence length="326" mass="37037">MTTALPSSPSYQLACDIIDNEPLAFWLPLLVNIQNQYRLGEGEWSRVADGANALFEFEQGYIVKIVPPNWLHQGEKEIAADELFKQSKSDFPLNRPKIIAFADHNGWLYILMSKLPGTCLASLWPELTMDNKMLIIRQLGAYMRSLRALANHDSKVLTVRWHKYVQSLKENCLQRHQRNNLSSELYAQVLPFVEQHLADLPDAASMFVHMDLHPGNLMVEHKQGNWHLTGVLDFGDALFCHGPWLEILTPICFMAQGDSELYKTLLNSYGLIDGVDMNQLQNAMMALALVREASNINFVMQQVPSCIGMRNWEQIAQQLFPAINLG</sequence>
<dbReference type="GO" id="GO:0005524">
    <property type="term" value="F:ATP binding"/>
    <property type="evidence" value="ECO:0007669"/>
    <property type="project" value="UniProtKB-UniRule"/>
</dbReference>
<dbReference type="KEGG" id="lsd:EMK97_14005"/>
<feature type="domain" description="Aminoglycoside phosphotransferase" evidence="2">
    <location>
        <begin position="51"/>
        <end position="269"/>
    </location>
</feature>
<dbReference type="Proteomes" id="UP000290244">
    <property type="component" value="Chromosome"/>
</dbReference>
<organism evidence="3 4">
    <name type="scientific">Litorilituus sediminis</name>
    <dbReference type="NCBI Taxonomy" id="718192"/>
    <lineage>
        <taxon>Bacteria</taxon>
        <taxon>Pseudomonadati</taxon>
        <taxon>Pseudomonadota</taxon>
        <taxon>Gammaproteobacteria</taxon>
        <taxon>Alteromonadales</taxon>
        <taxon>Colwelliaceae</taxon>
        <taxon>Litorilituus</taxon>
    </lineage>
</organism>
<accession>A0A4P6P5M8</accession>
<dbReference type="GO" id="GO:0016740">
    <property type="term" value="F:transferase activity"/>
    <property type="evidence" value="ECO:0007669"/>
    <property type="project" value="UniProtKB-KW"/>
</dbReference>
<dbReference type="InterPro" id="IPR016259">
    <property type="entry name" value="Hygromycin-B_Kinase"/>
</dbReference>
<dbReference type="SUPFAM" id="SSF56112">
    <property type="entry name" value="Protein kinase-like (PK-like)"/>
    <property type="match status" value="1"/>
</dbReference>
<dbReference type="PANTHER" id="PTHR21310">
    <property type="entry name" value="AMINOGLYCOSIDE PHOSPHOTRANSFERASE-RELATED-RELATED"/>
    <property type="match status" value="1"/>
</dbReference>
<keyword evidence="1" id="KW-0547">Nucleotide-binding</keyword>
<dbReference type="PANTHER" id="PTHR21310:SF15">
    <property type="entry name" value="AMINOGLYCOSIDE PHOSPHOTRANSFERASE DOMAIN-CONTAINING PROTEIN"/>
    <property type="match status" value="1"/>
</dbReference>
<feature type="binding site" evidence="1">
    <location>
        <position position="64"/>
    </location>
    <ligand>
        <name>ATP</name>
        <dbReference type="ChEBI" id="CHEBI:30616"/>
    </ligand>
</feature>
<keyword evidence="4" id="KW-1185">Reference proteome</keyword>
<dbReference type="RefSeq" id="WP_130603202.1">
    <property type="nucleotide sequence ID" value="NZ_CP034759.1"/>
</dbReference>
<dbReference type="InterPro" id="IPR051678">
    <property type="entry name" value="AGP_Transferase"/>
</dbReference>
<evidence type="ECO:0000313" key="3">
    <source>
        <dbReference type="EMBL" id="QBG36754.1"/>
    </source>
</evidence>
<evidence type="ECO:0000313" key="4">
    <source>
        <dbReference type="Proteomes" id="UP000290244"/>
    </source>
</evidence>
<dbReference type="Gene3D" id="3.90.1200.10">
    <property type="match status" value="1"/>
</dbReference>
<evidence type="ECO:0000259" key="2">
    <source>
        <dbReference type="Pfam" id="PF01636"/>
    </source>
</evidence>
<evidence type="ECO:0000256" key="1">
    <source>
        <dbReference type="PROSITE-ProRule" id="PRU10141"/>
    </source>
</evidence>
<dbReference type="InterPro" id="IPR017441">
    <property type="entry name" value="Protein_kinase_ATP_BS"/>
</dbReference>
<dbReference type="EMBL" id="CP034759">
    <property type="protein sequence ID" value="QBG36754.1"/>
    <property type="molecule type" value="Genomic_DNA"/>
</dbReference>
<dbReference type="InterPro" id="IPR011009">
    <property type="entry name" value="Kinase-like_dom_sf"/>
</dbReference>
<name>A0A4P6P5M8_9GAMM</name>
<gene>
    <name evidence="3" type="ORF">EMK97_14005</name>
</gene>
<keyword evidence="3" id="KW-0808">Transferase</keyword>